<dbReference type="PATRIC" id="fig|1286094.4.peg.3647"/>
<accession>S3ZI11</accession>
<keyword evidence="2" id="KW-0812">Transmembrane</keyword>
<name>S3ZI11_9ACTN</name>
<evidence type="ECO:0000256" key="1">
    <source>
        <dbReference type="SAM" id="MobiDB-lite"/>
    </source>
</evidence>
<keyword evidence="2" id="KW-0472">Membrane</keyword>
<dbReference type="OrthoDB" id="4336829at2"/>
<sequence length="291" mass="29297">MRLRSSLAAGVAVAAAVTLVPAVAGVPAAAGDRPGESGPGTLRPSCATAAGDDFPIGTRISGGPATYEPGGGFRRWSLELTNATDETCGNVHPVVVLVDGAKALRPRQILLEFDDGERLRPVRFERTDRDENVGVLGDGGGATDSARGADGGHEGNAAEGADGAHGGDASDGAHESGRPHDPAAFPGFTIAPGRTVTVGLRLAFTSDTAPDRVVASAAVVRRRADDGDWVGASNDYAFDIVEAGGPTGPSPGELAKTGPGRLPGLGATAVAFLLGGLALVVGSRRLRARRS</sequence>
<feature type="region of interest" description="Disordered" evidence="1">
    <location>
        <begin position="130"/>
        <end position="188"/>
    </location>
</feature>
<dbReference type="EMBL" id="AOPZ01000174">
    <property type="protein sequence ID" value="EPH43261.1"/>
    <property type="molecule type" value="Genomic_DNA"/>
</dbReference>
<feature type="compositionally biased region" description="Basic and acidic residues" evidence="1">
    <location>
        <begin position="171"/>
        <end position="181"/>
    </location>
</feature>
<evidence type="ECO:0000256" key="2">
    <source>
        <dbReference type="SAM" id="Phobius"/>
    </source>
</evidence>
<dbReference type="Proteomes" id="UP000014629">
    <property type="component" value="Unassembled WGS sequence"/>
</dbReference>
<evidence type="ECO:0000313" key="5">
    <source>
        <dbReference type="Proteomes" id="UP000014629"/>
    </source>
</evidence>
<comment type="caution">
    <text evidence="4">The sequence shown here is derived from an EMBL/GenBank/DDBJ whole genome shotgun (WGS) entry which is preliminary data.</text>
</comment>
<feature type="transmembrane region" description="Helical" evidence="2">
    <location>
        <begin position="262"/>
        <end position="281"/>
    </location>
</feature>
<organism evidence="4 5">
    <name type="scientific">Streptomyces aurantiacus JA 4570</name>
    <dbReference type="NCBI Taxonomy" id="1286094"/>
    <lineage>
        <taxon>Bacteria</taxon>
        <taxon>Bacillati</taxon>
        <taxon>Actinomycetota</taxon>
        <taxon>Actinomycetes</taxon>
        <taxon>Kitasatosporales</taxon>
        <taxon>Streptomycetaceae</taxon>
        <taxon>Streptomyces</taxon>
        <taxon>Streptomyces aurantiacus group</taxon>
    </lineage>
</organism>
<protein>
    <recommendedName>
        <fullName evidence="6">Gram-positive cocci surface proteins LPxTG domain-containing protein</fullName>
    </recommendedName>
</protein>
<keyword evidence="2" id="KW-1133">Transmembrane helix</keyword>
<proteinExistence type="predicted"/>
<evidence type="ECO:0008006" key="6">
    <source>
        <dbReference type="Google" id="ProtNLM"/>
    </source>
</evidence>
<keyword evidence="3" id="KW-0732">Signal</keyword>
<evidence type="ECO:0000256" key="3">
    <source>
        <dbReference type="SAM" id="SignalP"/>
    </source>
</evidence>
<dbReference type="RefSeq" id="WP_016641814.1">
    <property type="nucleotide sequence ID" value="NZ_AOPZ01000174.1"/>
</dbReference>
<dbReference type="AlphaFoldDB" id="S3ZI11"/>
<reference evidence="4 5" key="1">
    <citation type="submission" date="2013-02" db="EMBL/GenBank/DDBJ databases">
        <title>Draft Genome Sequence of Streptomyces aurantiacus, Which Produces Setomimycin.</title>
        <authorList>
            <person name="Gruening B.A."/>
            <person name="Praeg A."/>
            <person name="Erxleben A."/>
            <person name="Guenther S."/>
            <person name="Mueller M."/>
        </authorList>
    </citation>
    <scope>NUCLEOTIDE SEQUENCE [LARGE SCALE GENOMIC DNA]</scope>
    <source>
        <strain evidence="4 5">JA 4570</strain>
    </source>
</reference>
<feature type="chain" id="PRO_5039382725" description="Gram-positive cocci surface proteins LPxTG domain-containing protein" evidence="3">
    <location>
        <begin position="25"/>
        <end position="291"/>
    </location>
</feature>
<evidence type="ECO:0000313" key="4">
    <source>
        <dbReference type="EMBL" id="EPH43261.1"/>
    </source>
</evidence>
<feature type="signal peptide" evidence="3">
    <location>
        <begin position="1"/>
        <end position="24"/>
    </location>
</feature>
<keyword evidence="5" id="KW-1185">Reference proteome</keyword>
<gene>
    <name evidence="4" type="ORF">STRAU_3687</name>
</gene>